<dbReference type="FunFam" id="3.20.20.100:FF:000015">
    <property type="entry name" value="Oxidoreductase, aldo/keto reductase family"/>
    <property type="match status" value="1"/>
</dbReference>
<dbReference type="PANTHER" id="PTHR43827">
    <property type="entry name" value="2,5-DIKETO-D-GLUCONIC ACID REDUCTASE"/>
    <property type="match status" value="1"/>
</dbReference>
<dbReference type="AlphaFoldDB" id="A0A212JZZ3"/>
<keyword evidence="3 8" id="KW-0560">Oxidoreductase</keyword>
<evidence type="ECO:0000259" key="7">
    <source>
        <dbReference type="Pfam" id="PF00248"/>
    </source>
</evidence>
<dbReference type="PROSITE" id="PS00798">
    <property type="entry name" value="ALDOKETO_REDUCTASE_1"/>
    <property type="match status" value="1"/>
</dbReference>
<dbReference type="PIRSF" id="PIRSF000097">
    <property type="entry name" value="AKR"/>
    <property type="match status" value="1"/>
</dbReference>
<evidence type="ECO:0000256" key="1">
    <source>
        <dbReference type="ARBA" id="ARBA00007905"/>
    </source>
</evidence>
<keyword evidence="2" id="KW-0521">NADP</keyword>
<dbReference type="PROSITE" id="PS00062">
    <property type="entry name" value="ALDOKETO_REDUCTASE_2"/>
    <property type="match status" value="1"/>
</dbReference>
<feature type="active site" description="Proton donor" evidence="4">
    <location>
        <position position="49"/>
    </location>
</feature>
<accession>A0A212JZZ3</accession>
<dbReference type="InterPro" id="IPR020471">
    <property type="entry name" value="AKR"/>
</dbReference>
<dbReference type="PRINTS" id="PR00069">
    <property type="entry name" value="ALDKETRDTASE"/>
</dbReference>
<dbReference type="Pfam" id="PF00248">
    <property type="entry name" value="Aldo_ket_red"/>
    <property type="match status" value="1"/>
</dbReference>
<dbReference type="Gene3D" id="3.20.20.100">
    <property type="entry name" value="NADP-dependent oxidoreductase domain"/>
    <property type="match status" value="1"/>
</dbReference>
<organism evidence="8">
    <name type="scientific">uncultured Eubacteriales bacterium</name>
    <dbReference type="NCBI Taxonomy" id="172733"/>
    <lineage>
        <taxon>Bacteria</taxon>
        <taxon>Bacillati</taxon>
        <taxon>Bacillota</taxon>
        <taxon>Clostridia</taxon>
        <taxon>Eubacteriales</taxon>
        <taxon>environmental samples</taxon>
    </lineage>
</organism>
<evidence type="ECO:0000313" key="8">
    <source>
        <dbReference type="EMBL" id="SBW05031.1"/>
    </source>
</evidence>
<dbReference type="PANTHER" id="PTHR43827:SF3">
    <property type="entry name" value="NADP-DEPENDENT OXIDOREDUCTASE DOMAIN-CONTAINING PROTEIN"/>
    <property type="match status" value="1"/>
</dbReference>
<evidence type="ECO:0000256" key="6">
    <source>
        <dbReference type="PIRSR" id="PIRSR000097-3"/>
    </source>
</evidence>
<feature type="domain" description="NADP-dependent oxidoreductase" evidence="7">
    <location>
        <begin position="16"/>
        <end position="258"/>
    </location>
</feature>
<dbReference type="InterPro" id="IPR023210">
    <property type="entry name" value="NADP_OxRdtase_dom"/>
</dbReference>
<dbReference type="EMBL" id="FLUN01000001">
    <property type="protein sequence ID" value="SBW05031.1"/>
    <property type="molecule type" value="Genomic_DNA"/>
</dbReference>
<evidence type="ECO:0000256" key="5">
    <source>
        <dbReference type="PIRSR" id="PIRSR000097-2"/>
    </source>
</evidence>
<feature type="binding site" evidence="5">
    <location>
        <position position="107"/>
    </location>
    <ligand>
        <name>substrate</name>
    </ligand>
</feature>
<protein>
    <submittedName>
        <fullName evidence="8">Uncharacterized oxidoreductase YtbE</fullName>
        <ecNumber evidence="8">1.-.-.-</ecNumber>
    </submittedName>
</protein>
<sequence length="272" mass="30656">MNYVRLSNGVEIPQLGLGVFQTPEGEQTVNSVKWALEAGYRHIDAARIYGNEKSVGLGMKESGVARSEIFLTTKLWNEDIRQGRAKAAFEESLTDLQTDYVDLYLIHWPADGYEKAWGDMEELYAAGRIKAIGVSNFHRHHLERLEKTAKLLPTVNQIESHPHFNNQELIDYCHGRGIAVEVWSPLGGTGGNLLQDPVLVELAGKYGKTSAQIVLRWDIQRSVVVIPKSTHQARIVSNQEVFDFELTGKDMERIDGLNRNQRVGADPEHFDF</sequence>
<reference evidence="8" key="1">
    <citation type="submission" date="2016-04" db="EMBL/GenBank/DDBJ databases">
        <authorList>
            <person name="Evans L.H."/>
            <person name="Alamgir A."/>
            <person name="Owens N."/>
            <person name="Weber N.D."/>
            <person name="Virtaneva K."/>
            <person name="Barbian K."/>
            <person name="Babar A."/>
            <person name="Rosenke K."/>
        </authorList>
    </citation>
    <scope>NUCLEOTIDE SEQUENCE</scope>
    <source>
        <strain evidence="8">86</strain>
    </source>
</reference>
<dbReference type="InterPro" id="IPR036812">
    <property type="entry name" value="NAD(P)_OxRdtase_dom_sf"/>
</dbReference>
<dbReference type="PROSITE" id="PS00063">
    <property type="entry name" value="ALDOKETO_REDUCTASE_3"/>
    <property type="match status" value="1"/>
</dbReference>
<comment type="similarity">
    <text evidence="1">Belongs to the aldo/keto reductase family.</text>
</comment>
<evidence type="ECO:0000256" key="4">
    <source>
        <dbReference type="PIRSR" id="PIRSR000097-1"/>
    </source>
</evidence>
<evidence type="ECO:0000256" key="2">
    <source>
        <dbReference type="ARBA" id="ARBA00022857"/>
    </source>
</evidence>
<dbReference type="EC" id="1.-.-.-" evidence="8"/>
<gene>
    <name evidence="8" type="primary">ytbE</name>
    <name evidence="8" type="ORF">KL86CLO1_11980</name>
</gene>
<feature type="site" description="Lowers pKa of active site Tyr" evidence="6">
    <location>
        <position position="74"/>
    </location>
</feature>
<name>A0A212JZZ3_9FIRM</name>
<evidence type="ECO:0000256" key="3">
    <source>
        <dbReference type="ARBA" id="ARBA00023002"/>
    </source>
</evidence>
<dbReference type="GO" id="GO:0016616">
    <property type="term" value="F:oxidoreductase activity, acting on the CH-OH group of donors, NAD or NADP as acceptor"/>
    <property type="evidence" value="ECO:0007669"/>
    <property type="project" value="UniProtKB-ARBA"/>
</dbReference>
<dbReference type="InterPro" id="IPR018170">
    <property type="entry name" value="Aldo/ket_reductase_CS"/>
</dbReference>
<dbReference type="SUPFAM" id="SSF51430">
    <property type="entry name" value="NAD(P)-linked oxidoreductase"/>
    <property type="match status" value="1"/>
</dbReference>
<proteinExistence type="inferred from homology"/>